<organism evidence="2 3">
    <name type="scientific">Erythrobacter crassostreae</name>
    <dbReference type="NCBI Taxonomy" id="2828328"/>
    <lineage>
        <taxon>Bacteria</taxon>
        <taxon>Pseudomonadati</taxon>
        <taxon>Pseudomonadota</taxon>
        <taxon>Alphaproteobacteria</taxon>
        <taxon>Sphingomonadales</taxon>
        <taxon>Erythrobacteraceae</taxon>
        <taxon>Erythrobacter/Porphyrobacter group</taxon>
        <taxon>Erythrobacter</taxon>
    </lineage>
</organism>
<evidence type="ECO:0000313" key="3">
    <source>
        <dbReference type="Proteomes" id="UP001138681"/>
    </source>
</evidence>
<dbReference type="RefSeq" id="WP_218404769.1">
    <property type="nucleotide sequence ID" value="NZ_JAGSPC010000001.1"/>
</dbReference>
<comment type="caution">
    <text evidence="2">The sequence shown here is derived from an EMBL/GenBank/DDBJ whole genome shotgun (WGS) entry which is preliminary data.</text>
</comment>
<proteinExistence type="predicted"/>
<dbReference type="Proteomes" id="UP001138681">
    <property type="component" value="Unassembled WGS sequence"/>
</dbReference>
<feature type="transmembrane region" description="Helical" evidence="1">
    <location>
        <begin position="124"/>
        <end position="144"/>
    </location>
</feature>
<name>A0A9X1JL16_9SPHN</name>
<dbReference type="AlphaFoldDB" id="A0A9X1JL16"/>
<evidence type="ECO:0000256" key="1">
    <source>
        <dbReference type="SAM" id="Phobius"/>
    </source>
</evidence>
<feature type="transmembrane region" description="Helical" evidence="1">
    <location>
        <begin position="67"/>
        <end position="88"/>
    </location>
</feature>
<gene>
    <name evidence="2" type="ORF">KCG46_08215</name>
</gene>
<dbReference type="EMBL" id="JAGSPC010000001">
    <property type="protein sequence ID" value="MBV7259556.1"/>
    <property type="molecule type" value="Genomic_DNA"/>
</dbReference>
<protein>
    <submittedName>
        <fullName evidence="2">Uncharacterized protein</fullName>
    </submittedName>
</protein>
<feature type="transmembrane region" description="Helical" evidence="1">
    <location>
        <begin position="41"/>
        <end position="61"/>
    </location>
</feature>
<evidence type="ECO:0000313" key="2">
    <source>
        <dbReference type="EMBL" id="MBV7259556.1"/>
    </source>
</evidence>
<keyword evidence="3" id="KW-1185">Reference proteome</keyword>
<reference evidence="2" key="1">
    <citation type="submission" date="2021-04" db="EMBL/GenBank/DDBJ databases">
        <authorList>
            <person name="Pira H."/>
            <person name="Risdian C."/>
            <person name="Wink J."/>
        </authorList>
    </citation>
    <scope>NUCLEOTIDE SEQUENCE</scope>
    <source>
        <strain evidence="2">WH158</strain>
    </source>
</reference>
<keyword evidence="1" id="KW-0472">Membrane</keyword>
<keyword evidence="1" id="KW-0812">Transmembrane</keyword>
<keyword evidence="1" id="KW-1133">Transmembrane helix</keyword>
<accession>A0A9X1JL16</accession>
<sequence length="145" mass="15413">MSKLAHDIIARGDARIVAAPAHVDAPRNQVESDRNFEMPTAFYGATVACYLAFIGILATAFSTPGLIIPMVIFAAFIVAGFGVPAAWTRLKDNNSKPMTMGKFKQAGIMTNTGRLAPRDAAIQMLILPALIVLWACAVVVIAALV</sequence>